<sequence>MNFGNFLWAYPLTTEYHHVYFAPILNNLETRLLTHTLTTFYARKIWNSHVTEMRRLSILYVCLSIESFGFTRSAYFHNSSILSLSVYLYITSVSRTTVIKHHKYGLFYLLPNSPVLRSHILHHVRFFGCMDHEVPGMDLFLQLRTTHAEEWRSTGSFSIRVKMPQQNAFRKFLWRFAHHPTSRGADNTDLLDRTGSEFIPFSV</sequence>
<dbReference type="AlphaFoldDB" id="A0A4S2LWP9"/>
<gene>
    <name evidence="1" type="ORF">CRM22_005483</name>
</gene>
<reference evidence="1 2" key="1">
    <citation type="journal article" date="2019" name="BMC Genomics">
        <title>New insights from Opisthorchis felineus genome: update on genomics of the epidemiologically important liver flukes.</title>
        <authorList>
            <person name="Ershov N.I."/>
            <person name="Mordvinov V.A."/>
            <person name="Prokhortchouk E.B."/>
            <person name="Pakharukova M.Y."/>
            <person name="Gunbin K.V."/>
            <person name="Ustyantsev K."/>
            <person name="Genaev M.A."/>
            <person name="Blinov A.G."/>
            <person name="Mazur A."/>
            <person name="Boulygina E."/>
            <person name="Tsygankova S."/>
            <person name="Khrameeva E."/>
            <person name="Chekanov N."/>
            <person name="Fan G."/>
            <person name="Xiao A."/>
            <person name="Zhang H."/>
            <person name="Xu X."/>
            <person name="Yang H."/>
            <person name="Solovyev V."/>
            <person name="Lee S.M."/>
            <person name="Liu X."/>
            <person name="Afonnikov D.A."/>
            <person name="Skryabin K.G."/>
        </authorList>
    </citation>
    <scope>NUCLEOTIDE SEQUENCE [LARGE SCALE GENOMIC DNA]</scope>
    <source>
        <strain evidence="1">AK-0245</strain>
        <tissue evidence="1">Whole organism</tissue>
    </source>
</reference>
<evidence type="ECO:0000313" key="1">
    <source>
        <dbReference type="EMBL" id="TGZ66129.1"/>
    </source>
</evidence>
<name>A0A4S2LWP9_OPIFE</name>
<keyword evidence="2" id="KW-1185">Reference proteome</keyword>
<organism evidence="1 2">
    <name type="scientific">Opisthorchis felineus</name>
    <dbReference type="NCBI Taxonomy" id="147828"/>
    <lineage>
        <taxon>Eukaryota</taxon>
        <taxon>Metazoa</taxon>
        <taxon>Spiralia</taxon>
        <taxon>Lophotrochozoa</taxon>
        <taxon>Platyhelminthes</taxon>
        <taxon>Trematoda</taxon>
        <taxon>Digenea</taxon>
        <taxon>Opisthorchiida</taxon>
        <taxon>Opisthorchiata</taxon>
        <taxon>Opisthorchiidae</taxon>
        <taxon>Opisthorchis</taxon>
    </lineage>
</organism>
<dbReference type="Proteomes" id="UP000308267">
    <property type="component" value="Unassembled WGS sequence"/>
</dbReference>
<accession>A0A4S2LWP9</accession>
<proteinExistence type="predicted"/>
<evidence type="ECO:0000313" key="2">
    <source>
        <dbReference type="Proteomes" id="UP000308267"/>
    </source>
</evidence>
<protein>
    <submittedName>
        <fullName evidence="1">Uncharacterized protein</fullName>
    </submittedName>
</protein>
<comment type="caution">
    <text evidence="1">The sequence shown here is derived from an EMBL/GenBank/DDBJ whole genome shotgun (WGS) entry which is preliminary data.</text>
</comment>
<dbReference type="EMBL" id="SJOL01006465">
    <property type="protein sequence ID" value="TGZ66129.1"/>
    <property type="molecule type" value="Genomic_DNA"/>
</dbReference>